<sequence>MILCDKQSQILKKLICPTNNFRVQYIGQNVGSNPEKMLYIALQNIIIMINDFFPITDACSREKNHVHLYMTSDTCGLFRNKQVWMILQRGRQTKSSVPSQPGIVTPQ</sequence>
<dbReference type="EMBL" id="JARBDR010000018">
    <property type="protein sequence ID" value="KAJ8321818.1"/>
    <property type="molecule type" value="Genomic_DNA"/>
</dbReference>
<evidence type="ECO:0000313" key="2">
    <source>
        <dbReference type="Proteomes" id="UP001217089"/>
    </source>
</evidence>
<dbReference type="Proteomes" id="UP001217089">
    <property type="component" value="Unassembled WGS sequence"/>
</dbReference>
<protein>
    <submittedName>
        <fullName evidence="1">Uncharacterized protein</fullName>
    </submittedName>
</protein>
<keyword evidence="2" id="KW-1185">Reference proteome</keyword>
<comment type="caution">
    <text evidence="1">The sequence shown here is derived from an EMBL/GenBank/DDBJ whole genome shotgun (WGS) entry which is preliminary data.</text>
</comment>
<gene>
    <name evidence="1" type="ORF">KUTeg_000289</name>
</gene>
<evidence type="ECO:0000313" key="1">
    <source>
        <dbReference type="EMBL" id="KAJ8321818.1"/>
    </source>
</evidence>
<organism evidence="1 2">
    <name type="scientific">Tegillarca granosa</name>
    <name type="common">Malaysian cockle</name>
    <name type="synonym">Anadara granosa</name>
    <dbReference type="NCBI Taxonomy" id="220873"/>
    <lineage>
        <taxon>Eukaryota</taxon>
        <taxon>Metazoa</taxon>
        <taxon>Spiralia</taxon>
        <taxon>Lophotrochozoa</taxon>
        <taxon>Mollusca</taxon>
        <taxon>Bivalvia</taxon>
        <taxon>Autobranchia</taxon>
        <taxon>Pteriomorphia</taxon>
        <taxon>Arcoida</taxon>
        <taxon>Arcoidea</taxon>
        <taxon>Arcidae</taxon>
        <taxon>Tegillarca</taxon>
    </lineage>
</organism>
<name>A0ABQ9FX36_TEGGR</name>
<proteinExistence type="predicted"/>
<accession>A0ABQ9FX36</accession>
<reference evidence="1 2" key="1">
    <citation type="submission" date="2022-12" db="EMBL/GenBank/DDBJ databases">
        <title>Chromosome-level genome of Tegillarca granosa.</title>
        <authorList>
            <person name="Kim J."/>
        </authorList>
    </citation>
    <scope>NUCLEOTIDE SEQUENCE [LARGE SCALE GENOMIC DNA]</scope>
    <source>
        <strain evidence="1">Teg-2019</strain>
        <tissue evidence="1">Adductor muscle</tissue>
    </source>
</reference>